<dbReference type="InterPro" id="IPR041267">
    <property type="entry name" value="NLRP_HD2"/>
</dbReference>
<dbReference type="GO" id="GO:0060339">
    <property type="term" value="P:negative regulation of type I interferon-mediated signaling pathway"/>
    <property type="evidence" value="ECO:0007669"/>
    <property type="project" value="UniProtKB-ARBA"/>
</dbReference>
<sequence>MDADSLHLGTRNLWAWLVRLLSKHQEWLNTKMKFFLPTMDLGFSNEVPDPEQRVIQQLSKLHAQGLATWQSFIYGLCMELEVPLDLEVPLLSIWGQEDEFSTQLEAGEESQPGSQFHPGLKRSHQSCGSSPCRKHCRKQQLELARKYLQLLKTFAQQRYGGKCLGPEHTLTSQQAFIPPILQWSKATAPLDAREGASMGDPGAADDIDMSIQDLFNFKAHKGPRVTVLLGKAGMGKTMLAYQLCRKWADGQLDNFQALFLYEFRQLNMITHLLTLPQLLFDLYLSPESGPDAVFQYLEENACQVLLIFDGLDEAVDPCSSNKSVGADSVGSALTLFSDLCRGTLLPGCWVMATSRPGKLPTCVPTEAAMVYMWGFDGLRVEKYVSHFFSDLPSQKLALAEMRTNERLWGMCAVPALCRVACLCLHHLLPGSSPGQSAALLATMTQLYLQMVLTFGSHRTATSLLDLGKVALRGLDTGKVIFSAEDIPPPLMAFGAAHSLLTSFCICTTPEHQETGYAFAHLSLQEFLAALYLMASDSVDKDTLIHYVALNSHWVLRTKARLGLSDHLSTFLAGLASHNCCQFLSHLAQRNEAWVSSRQAAVVQVLRKLATRKHTGPKVVELCHCVAETQEPELARLIAQNLPFQFSFHNFPLTRADLASLASILEQRASPIHLDFDGCPLEPYCPEVLVGCGQVENLSFKSRKCGDTFVEALCRSLPTMGSLQTLGLTGSKITARGISYLVQALPLCSKLEEISLQDNQLKDPEVLSLAELLPCLPQLRKLDLSRNSFSVSTLLSLVKVATTCPTVRKLQVRESDLLFLLSPLTETIEPGASSLQDKDSLWKEGQGQSLALRLQKCQLRVHDAEALVELFQKGPQLEEVDLSGNYLEDEGCRLMAEAASQLHIARKLDLSDNGLSGTGMAYVLRAMGSCGMLAELYISLLSNTVVLTFAYESREQEGSWKRAPLLVSRTPPVASELSLSSRRIRLTSCDLQAKHTEKLCEALRASCYLNHLGHLDLSDNALGDEGVALLAQQLPSLGPLQSLNLSKNGLSLNAVFGLVQCMSSLSWMFHLDVSLESEHILLRGAWTGRDALAGAYGPQFLAGAQFSEFSPSCIPRSFSLQECQLEPLSLTHLCDTLKACPGPLEIQLSCKTLSDDSLETLLRCLPQLPQLSLLQLRHTVLSSRSPLLLANFFNLCPRVQKVDLRSLYHVALYFQSSEKQEGVCFGFHSCNLSQEHVEPLCCALGRCKALSQLDLTGNLLGDGGLRCLLEHLPQLPISGWLDLSHNSISQEGILHLLETLPSYPHVCEALVSLDSEQNFWICFSKKEETGMTLRLVKCSFRPEHISRLASSLIQAQKLMELSLTRCQLDLPQLTGLLNLVRRPAGLLGLRYLTVLGMGY</sequence>
<dbReference type="GO" id="GO:0005634">
    <property type="term" value="C:nucleus"/>
    <property type="evidence" value="ECO:0007669"/>
    <property type="project" value="UniProtKB-ARBA"/>
</dbReference>
<feature type="region of interest" description="Disordered" evidence="13">
    <location>
        <begin position="103"/>
        <end position="132"/>
    </location>
</feature>
<evidence type="ECO:0000256" key="5">
    <source>
        <dbReference type="ARBA" id="ARBA00022614"/>
    </source>
</evidence>
<evidence type="ECO:0000256" key="2">
    <source>
        <dbReference type="ARBA" id="ARBA00008665"/>
    </source>
</evidence>
<keyword evidence="4" id="KW-0399">Innate immunity</keyword>
<organism evidence="15 16">
    <name type="scientific">Nannospalax galili</name>
    <name type="common">Northern Israeli blind subterranean mole rat</name>
    <name type="synonym">Spalax galili</name>
    <dbReference type="NCBI Taxonomy" id="1026970"/>
    <lineage>
        <taxon>Eukaryota</taxon>
        <taxon>Metazoa</taxon>
        <taxon>Chordata</taxon>
        <taxon>Craniata</taxon>
        <taxon>Vertebrata</taxon>
        <taxon>Euteleostomi</taxon>
        <taxon>Mammalia</taxon>
        <taxon>Eutheria</taxon>
        <taxon>Euarchontoglires</taxon>
        <taxon>Glires</taxon>
        <taxon>Rodentia</taxon>
        <taxon>Myomorpha</taxon>
        <taxon>Muroidea</taxon>
        <taxon>Spalacidae</taxon>
        <taxon>Spalacinae</taxon>
        <taxon>Nannospalax</taxon>
    </lineage>
</organism>
<evidence type="ECO:0000256" key="11">
    <source>
        <dbReference type="ARBA" id="ARBA00065834"/>
    </source>
</evidence>
<dbReference type="GO" id="GO:0005829">
    <property type="term" value="C:cytosol"/>
    <property type="evidence" value="ECO:0007669"/>
    <property type="project" value="UniProtKB-ARBA"/>
</dbReference>
<dbReference type="SUPFAM" id="SSF52047">
    <property type="entry name" value="RNI-like"/>
    <property type="match status" value="2"/>
</dbReference>
<evidence type="ECO:0000313" key="15">
    <source>
        <dbReference type="Ensembl" id="ENSNGAP00000024726.1"/>
    </source>
</evidence>
<evidence type="ECO:0000256" key="1">
    <source>
        <dbReference type="ARBA" id="ARBA00004496"/>
    </source>
</evidence>
<evidence type="ECO:0000256" key="7">
    <source>
        <dbReference type="ARBA" id="ARBA00022741"/>
    </source>
</evidence>
<evidence type="ECO:0000256" key="9">
    <source>
        <dbReference type="ARBA" id="ARBA00022859"/>
    </source>
</evidence>
<comment type="similarity">
    <text evidence="2">Belongs to the NLRP family.</text>
</comment>
<dbReference type="PANTHER" id="PTHR47189:SF1">
    <property type="entry name" value="MHC CLASS II TRANSACTIVATOR"/>
    <property type="match status" value="1"/>
</dbReference>
<proteinExistence type="inferred from homology"/>
<keyword evidence="8" id="KW-0067">ATP-binding</keyword>
<dbReference type="SMART" id="SM00367">
    <property type="entry name" value="LRR_CC"/>
    <property type="match status" value="7"/>
</dbReference>
<keyword evidence="7" id="KW-0547">Nucleotide-binding</keyword>
<dbReference type="InterPro" id="IPR032675">
    <property type="entry name" value="LRR_dom_sf"/>
</dbReference>
<reference evidence="15" key="1">
    <citation type="submission" date="2025-08" db="UniProtKB">
        <authorList>
            <consortium name="Ensembl"/>
        </authorList>
    </citation>
    <scope>IDENTIFICATION</scope>
</reference>
<dbReference type="FunFam" id="3.40.50.300:FF:001114">
    <property type="entry name" value="NLR family CARD domain containing 5"/>
    <property type="match status" value="1"/>
</dbReference>
<dbReference type="PANTHER" id="PTHR47189">
    <property type="entry name" value="MHC CLASS II TRANSACTIVATOR"/>
    <property type="match status" value="1"/>
</dbReference>
<comment type="subunit">
    <text evidence="11">Interacts with CHUK and IKBKB; prevents CHUK and IKBKB phosphorylation and inhibits their kinase activity. Interacts with RIGI and IFIH1; blocks the interaction of MAVS to RIGI.</text>
</comment>
<dbReference type="Pfam" id="PF05729">
    <property type="entry name" value="NACHT"/>
    <property type="match status" value="1"/>
</dbReference>
<evidence type="ECO:0000256" key="10">
    <source>
        <dbReference type="ARBA" id="ARBA00058498"/>
    </source>
</evidence>
<evidence type="ECO:0000256" key="3">
    <source>
        <dbReference type="ARBA" id="ARBA00022490"/>
    </source>
</evidence>
<keyword evidence="16" id="KW-1185">Reference proteome</keyword>
<dbReference type="GeneTree" id="ENSGT00940000160652"/>
<dbReference type="Gene3D" id="3.80.10.10">
    <property type="entry name" value="Ribonuclease Inhibitor"/>
    <property type="match status" value="4"/>
</dbReference>
<keyword evidence="6" id="KW-0677">Repeat</keyword>
<protein>
    <recommendedName>
        <fullName evidence="12">Protein NLRC5</fullName>
    </recommendedName>
</protein>
<dbReference type="FunFam" id="3.80.10.10:FF:000255">
    <property type="entry name" value="NLR family CARD domain containing 5"/>
    <property type="match status" value="1"/>
</dbReference>
<dbReference type="GO" id="GO:0045944">
    <property type="term" value="P:positive regulation of transcription by RNA polymerase II"/>
    <property type="evidence" value="ECO:0007669"/>
    <property type="project" value="TreeGrafter"/>
</dbReference>
<keyword evidence="3" id="KW-0963">Cytoplasm</keyword>
<dbReference type="PROSITE" id="PS50837">
    <property type="entry name" value="NACHT"/>
    <property type="match status" value="1"/>
</dbReference>
<gene>
    <name evidence="15" type="primary">Nlrc5</name>
</gene>
<name>A0A8C6RY29_NANGA</name>
<evidence type="ECO:0000259" key="14">
    <source>
        <dbReference type="PROSITE" id="PS50837"/>
    </source>
</evidence>
<reference evidence="15" key="2">
    <citation type="submission" date="2025-09" db="UniProtKB">
        <authorList>
            <consortium name="Ensembl"/>
        </authorList>
    </citation>
    <scope>IDENTIFICATION</scope>
</reference>
<dbReference type="GO" id="GO:0045087">
    <property type="term" value="P:innate immune response"/>
    <property type="evidence" value="ECO:0007669"/>
    <property type="project" value="UniProtKB-KW"/>
</dbReference>
<accession>A0A8C6RY29</accession>
<dbReference type="Pfam" id="PF17776">
    <property type="entry name" value="NLRC4_HD2"/>
    <property type="match status" value="1"/>
</dbReference>
<dbReference type="InterPro" id="IPR041210">
    <property type="entry name" value="NLRC5_atypical_Card"/>
</dbReference>
<dbReference type="InterPro" id="IPR006553">
    <property type="entry name" value="Leu-rich_rpt_Cys-con_subtyp"/>
</dbReference>
<feature type="domain" description="NACHT" evidence="14">
    <location>
        <begin position="224"/>
        <end position="357"/>
    </location>
</feature>
<dbReference type="Pfam" id="PF13516">
    <property type="entry name" value="LRR_6"/>
    <property type="match status" value="1"/>
</dbReference>
<dbReference type="SMART" id="SM00368">
    <property type="entry name" value="LRR_RI"/>
    <property type="match status" value="7"/>
</dbReference>
<dbReference type="GO" id="GO:0005524">
    <property type="term" value="F:ATP binding"/>
    <property type="evidence" value="ECO:0007669"/>
    <property type="project" value="UniProtKB-KW"/>
</dbReference>
<evidence type="ECO:0000313" key="16">
    <source>
        <dbReference type="Proteomes" id="UP000694381"/>
    </source>
</evidence>
<evidence type="ECO:0000256" key="8">
    <source>
        <dbReference type="ARBA" id="ARBA00022840"/>
    </source>
</evidence>
<dbReference type="Gene3D" id="1.10.533.20">
    <property type="match status" value="1"/>
</dbReference>
<comment type="function">
    <text evidence="10">Probable regulator of the NF-kappa-B and type I interferon signaling pathways. May also regulate the type II interferon signaling pathway. Plays a role in homeostatic control of innate immunity and in antiviral defense mechanisms.</text>
</comment>
<dbReference type="InterPro" id="IPR007111">
    <property type="entry name" value="NACHT_NTPase"/>
</dbReference>
<dbReference type="Pfam" id="PF18461">
    <property type="entry name" value="Atypical_Card"/>
    <property type="match status" value="1"/>
</dbReference>
<keyword evidence="9" id="KW-0391">Immunity</keyword>
<comment type="subcellular location">
    <subcellularLocation>
        <location evidence="1">Cytoplasm</location>
    </subcellularLocation>
</comment>
<dbReference type="InterPro" id="IPR001611">
    <property type="entry name" value="Leu-rich_rpt"/>
</dbReference>
<dbReference type="FunFam" id="1.10.533.20:FF:000001">
    <property type="entry name" value="NLR family CARD domain containing 5"/>
    <property type="match status" value="1"/>
</dbReference>
<dbReference type="Gene3D" id="3.40.50.300">
    <property type="entry name" value="P-loop containing nucleotide triphosphate hydrolases"/>
    <property type="match status" value="1"/>
</dbReference>
<dbReference type="GO" id="GO:0045345">
    <property type="term" value="P:positive regulation of MHC class I biosynthetic process"/>
    <property type="evidence" value="ECO:0007669"/>
    <property type="project" value="TreeGrafter"/>
</dbReference>
<dbReference type="OMA" id="AQQDETW"/>
<evidence type="ECO:0000256" key="4">
    <source>
        <dbReference type="ARBA" id="ARBA00022588"/>
    </source>
</evidence>
<dbReference type="InterPro" id="IPR027417">
    <property type="entry name" value="P-loop_NTPase"/>
</dbReference>
<evidence type="ECO:0000256" key="6">
    <source>
        <dbReference type="ARBA" id="ARBA00022737"/>
    </source>
</evidence>
<dbReference type="Ensembl" id="ENSNGAT00000030438.1">
    <property type="protein sequence ID" value="ENSNGAP00000024726.1"/>
    <property type="gene ID" value="ENSNGAG00000022881.1"/>
</dbReference>
<dbReference type="Proteomes" id="UP000694381">
    <property type="component" value="Unassembled WGS sequence"/>
</dbReference>
<dbReference type="SUPFAM" id="SSF52540">
    <property type="entry name" value="P-loop containing nucleoside triphosphate hydrolases"/>
    <property type="match status" value="1"/>
</dbReference>
<evidence type="ECO:0000256" key="13">
    <source>
        <dbReference type="SAM" id="MobiDB-lite"/>
    </source>
</evidence>
<dbReference type="GO" id="GO:0045348">
    <property type="term" value="P:positive regulation of MHC class II biosynthetic process"/>
    <property type="evidence" value="ECO:0007669"/>
    <property type="project" value="TreeGrafter"/>
</dbReference>
<evidence type="ECO:0000256" key="12">
    <source>
        <dbReference type="ARBA" id="ARBA00069671"/>
    </source>
</evidence>
<keyword evidence="5" id="KW-0433">Leucine-rich repeat</keyword>